<evidence type="ECO:0008006" key="5">
    <source>
        <dbReference type="Google" id="ProtNLM"/>
    </source>
</evidence>
<dbReference type="Pfam" id="PF16944">
    <property type="entry name" value="KCH"/>
    <property type="match status" value="1"/>
</dbReference>
<feature type="compositionally biased region" description="Gly residues" evidence="1">
    <location>
        <begin position="526"/>
        <end position="544"/>
    </location>
</feature>
<dbReference type="PANTHER" id="PTHR36424:SF1">
    <property type="entry name" value="LOW AFFINITY K(+) TRANSPORTER 1-RELATED"/>
    <property type="match status" value="1"/>
</dbReference>
<evidence type="ECO:0000256" key="2">
    <source>
        <dbReference type="SAM" id="Phobius"/>
    </source>
</evidence>
<protein>
    <recommendedName>
        <fullName evidence="5">Vacuolar protein</fullName>
    </recommendedName>
</protein>
<dbReference type="GO" id="GO:0015079">
    <property type="term" value="F:potassium ion transmembrane transporter activity"/>
    <property type="evidence" value="ECO:0007669"/>
    <property type="project" value="InterPro"/>
</dbReference>
<dbReference type="PANTHER" id="PTHR36424">
    <property type="entry name" value="PHEROMONE-REGULATED MEMBRANE PROTEIN 6"/>
    <property type="match status" value="1"/>
</dbReference>
<feature type="transmembrane region" description="Helical" evidence="2">
    <location>
        <begin position="212"/>
        <end position="239"/>
    </location>
</feature>
<feature type="compositionally biased region" description="Low complexity" evidence="1">
    <location>
        <begin position="514"/>
        <end position="525"/>
    </location>
</feature>
<keyword evidence="2" id="KW-1133">Transmembrane helix</keyword>
<feature type="transmembrane region" description="Helical" evidence="2">
    <location>
        <begin position="37"/>
        <end position="58"/>
    </location>
</feature>
<evidence type="ECO:0000256" key="1">
    <source>
        <dbReference type="SAM" id="MobiDB-lite"/>
    </source>
</evidence>
<gene>
    <name evidence="3" type="ORF">B9479_003852</name>
</gene>
<feature type="compositionally biased region" description="Polar residues" evidence="1">
    <location>
        <begin position="431"/>
        <end position="472"/>
    </location>
</feature>
<keyword evidence="2" id="KW-0472">Membrane</keyword>
<feature type="region of interest" description="Disordered" evidence="1">
    <location>
        <begin position="393"/>
        <end position="556"/>
    </location>
</feature>
<dbReference type="EMBL" id="NIDF01000039">
    <property type="protein sequence ID" value="TYJ55462.1"/>
    <property type="molecule type" value="Genomic_DNA"/>
</dbReference>
<dbReference type="GO" id="GO:0005886">
    <property type="term" value="C:plasma membrane"/>
    <property type="evidence" value="ECO:0007669"/>
    <property type="project" value="InterPro"/>
</dbReference>
<dbReference type="AlphaFoldDB" id="A0A5D3AX89"/>
<feature type="transmembrane region" description="Helical" evidence="2">
    <location>
        <begin position="88"/>
        <end position="106"/>
    </location>
</feature>
<feature type="compositionally biased region" description="Gly residues" evidence="1">
    <location>
        <begin position="504"/>
        <end position="513"/>
    </location>
</feature>
<feature type="region of interest" description="Disordered" evidence="1">
    <location>
        <begin position="280"/>
        <end position="329"/>
    </location>
</feature>
<reference evidence="3 4" key="1">
    <citation type="submission" date="2017-05" db="EMBL/GenBank/DDBJ databases">
        <title>The Genome Sequence of Tsuchiyaea wingfieldii DSM 27421.</title>
        <authorList>
            <person name="Cuomo C."/>
            <person name="Passer A."/>
            <person name="Billmyre B."/>
            <person name="Heitman J."/>
        </authorList>
    </citation>
    <scope>NUCLEOTIDE SEQUENCE [LARGE SCALE GENOMIC DNA]</scope>
    <source>
        <strain evidence="3 4">DSM 27421</strain>
    </source>
</reference>
<evidence type="ECO:0000313" key="3">
    <source>
        <dbReference type="EMBL" id="TYJ55462.1"/>
    </source>
</evidence>
<dbReference type="Proteomes" id="UP000322245">
    <property type="component" value="Unassembled WGS sequence"/>
</dbReference>
<dbReference type="InterPro" id="IPR031606">
    <property type="entry name" value="Kch1/2"/>
</dbReference>
<proteinExistence type="predicted"/>
<organism evidence="3 4">
    <name type="scientific">Cryptococcus floricola</name>
    <dbReference type="NCBI Taxonomy" id="2591691"/>
    <lineage>
        <taxon>Eukaryota</taxon>
        <taxon>Fungi</taxon>
        <taxon>Dikarya</taxon>
        <taxon>Basidiomycota</taxon>
        <taxon>Agaricomycotina</taxon>
        <taxon>Tremellomycetes</taxon>
        <taxon>Tremellales</taxon>
        <taxon>Cryptococcaceae</taxon>
        <taxon>Cryptococcus</taxon>
    </lineage>
</organism>
<comment type="caution">
    <text evidence="3">The sequence shown here is derived from an EMBL/GenBank/DDBJ whole genome shotgun (WGS) entry which is preliminary data.</text>
</comment>
<keyword evidence="4" id="KW-1185">Reference proteome</keyword>
<keyword evidence="2" id="KW-0812">Transmembrane</keyword>
<feature type="compositionally biased region" description="Basic and acidic residues" evidence="1">
    <location>
        <begin position="314"/>
        <end position="324"/>
    </location>
</feature>
<name>A0A5D3AX89_9TREE</name>
<accession>A0A5D3AX89</accession>
<evidence type="ECO:0000313" key="4">
    <source>
        <dbReference type="Proteomes" id="UP000322245"/>
    </source>
</evidence>
<sequence length="556" mass="60772">MCCEADWKREVVPDHKFDFINVREFHKSDFWTRFKYVLRYVFLLKSFAVYGLDIFSAVTMISSSHWTNAITSKCDDSDDCPVEVQFSIAKWVFVGCIIFSFLLLGYESYKAKKVVDSRDISYAFTNLLANDYYCFKNYDNFCLFCQIESSTKKKDDFAFFVFFAFKNWKRLLLADGPRQSINGILLYAFASANDFQTSDIPAYWDGSAVTALLLFSMIFTVLIFAGSLLMLLFAAVAYVPLLCYIQGNLKEYVCHKVDKRITDLIKKKQKHRIARAAAIEKSRGGAGGASAKEGMGGLPQPTLPQVSLDDEGDNASRARSKAERAGFNVPNAFDPSANASYDSYDVYEPSGAYAEEYGSSANLAANAAPLGISYPPSAMAGAPSLPPNYSTGALPNPYSPAQGAFPASRSNGSLKDYTTGGGQPSGRVSPYAQSGRLSPSPYGQSQNGRMSPSPYGQNGRMSPSPYGQNGRMSPSPYGAQNGRVSPMPYGAEQGYSHVKRESAGTGGTYGGYQQGYQTAQNQRQGGQQGYYNGSGGGGSAGAGYGYDNRQQQQQWR</sequence>